<sequence length="109" mass="11765">MNQQNKAPRGPKDPWSVVCLAAAVVLWGNFLLCLGLAIGAVGFLLMELGFAVSTALLLLLGIVLYLLGKRQGAGKLWRRLLLGSLFANGLVIVFYIVALGALFWYAAQF</sequence>
<protein>
    <submittedName>
        <fullName evidence="2">Uncharacterized protein</fullName>
    </submittedName>
</protein>
<dbReference type="AlphaFoldDB" id="A0A9D1YBZ8"/>
<feature type="transmembrane region" description="Helical" evidence="1">
    <location>
        <begin position="80"/>
        <end position="107"/>
    </location>
</feature>
<name>A0A9D1YBZ8_9FIRM</name>
<evidence type="ECO:0000313" key="3">
    <source>
        <dbReference type="Proteomes" id="UP000823915"/>
    </source>
</evidence>
<reference evidence="2" key="2">
    <citation type="submission" date="2021-04" db="EMBL/GenBank/DDBJ databases">
        <authorList>
            <person name="Gilroy R."/>
        </authorList>
    </citation>
    <scope>NUCLEOTIDE SEQUENCE</scope>
    <source>
        <strain evidence="2">1282</strain>
    </source>
</reference>
<keyword evidence="1" id="KW-0812">Transmembrane</keyword>
<feature type="transmembrane region" description="Helical" evidence="1">
    <location>
        <begin position="20"/>
        <end position="44"/>
    </location>
</feature>
<keyword evidence="1" id="KW-1133">Transmembrane helix</keyword>
<dbReference type="Proteomes" id="UP000823915">
    <property type="component" value="Unassembled WGS sequence"/>
</dbReference>
<keyword evidence="1" id="KW-0472">Membrane</keyword>
<organism evidence="2 3">
    <name type="scientific">Candidatus Acutalibacter pullistercoris</name>
    <dbReference type="NCBI Taxonomy" id="2838418"/>
    <lineage>
        <taxon>Bacteria</taxon>
        <taxon>Bacillati</taxon>
        <taxon>Bacillota</taxon>
        <taxon>Clostridia</taxon>
        <taxon>Eubacteriales</taxon>
        <taxon>Acutalibacteraceae</taxon>
        <taxon>Acutalibacter</taxon>
    </lineage>
</organism>
<feature type="transmembrane region" description="Helical" evidence="1">
    <location>
        <begin position="50"/>
        <end position="68"/>
    </location>
</feature>
<accession>A0A9D1YBZ8</accession>
<gene>
    <name evidence="2" type="ORF">H9838_01975</name>
</gene>
<evidence type="ECO:0000256" key="1">
    <source>
        <dbReference type="SAM" id="Phobius"/>
    </source>
</evidence>
<evidence type="ECO:0000313" key="2">
    <source>
        <dbReference type="EMBL" id="HIY25925.1"/>
    </source>
</evidence>
<dbReference type="EMBL" id="DXDU01000025">
    <property type="protein sequence ID" value="HIY25925.1"/>
    <property type="molecule type" value="Genomic_DNA"/>
</dbReference>
<reference evidence="2" key="1">
    <citation type="journal article" date="2021" name="PeerJ">
        <title>Extensive microbial diversity within the chicken gut microbiome revealed by metagenomics and culture.</title>
        <authorList>
            <person name="Gilroy R."/>
            <person name="Ravi A."/>
            <person name="Getino M."/>
            <person name="Pursley I."/>
            <person name="Horton D.L."/>
            <person name="Alikhan N.F."/>
            <person name="Baker D."/>
            <person name="Gharbi K."/>
            <person name="Hall N."/>
            <person name="Watson M."/>
            <person name="Adriaenssens E.M."/>
            <person name="Foster-Nyarko E."/>
            <person name="Jarju S."/>
            <person name="Secka A."/>
            <person name="Antonio M."/>
            <person name="Oren A."/>
            <person name="Chaudhuri R.R."/>
            <person name="La Ragione R."/>
            <person name="Hildebrand F."/>
            <person name="Pallen M.J."/>
        </authorList>
    </citation>
    <scope>NUCLEOTIDE SEQUENCE</scope>
    <source>
        <strain evidence="2">1282</strain>
    </source>
</reference>
<comment type="caution">
    <text evidence="2">The sequence shown here is derived from an EMBL/GenBank/DDBJ whole genome shotgun (WGS) entry which is preliminary data.</text>
</comment>
<proteinExistence type="predicted"/>